<reference evidence="1 2" key="1">
    <citation type="submission" date="2009-01" db="EMBL/GenBank/DDBJ databases">
        <title>Complete sequence of chromosome of Methylobacterium nodulans ORS 2060.</title>
        <authorList>
            <consortium name="US DOE Joint Genome Institute"/>
            <person name="Lucas S."/>
            <person name="Copeland A."/>
            <person name="Lapidus A."/>
            <person name="Glavina del Rio T."/>
            <person name="Dalin E."/>
            <person name="Tice H."/>
            <person name="Bruce D."/>
            <person name="Goodwin L."/>
            <person name="Pitluck S."/>
            <person name="Sims D."/>
            <person name="Brettin T."/>
            <person name="Detter J.C."/>
            <person name="Han C."/>
            <person name="Larimer F."/>
            <person name="Land M."/>
            <person name="Hauser L."/>
            <person name="Kyrpides N."/>
            <person name="Ivanova N."/>
            <person name="Marx C.J."/>
            <person name="Richardson P."/>
        </authorList>
    </citation>
    <scope>NUCLEOTIDE SEQUENCE [LARGE SCALE GENOMIC DNA]</scope>
    <source>
        <strain evidence="2">LMG 21967 / CNCM I-2342 / ORS 2060</strain>
    </source>
</reference>
<dbReference type="EMBL" id="CP001349">
    <property type="protein sequence ID" value="ACL58730.1"/>
    <property type="molecule type" value="Genomic_DNA"/>
</dbReference>
<dbReference type="RefSeq" id="WP_015930386.1">
    <property type="nucleotide sequence ID" value="NC_011894.1"/>
</dbReference>
<protein>
    <submittedName>
        <fullName evidence="1">Uncharacterized protein</fullName>
    </submittedName>
</protein>
<accession>B8IRJ0</accession>
<gene>
    <name evidence="1" type="ordered locus">Mnod_3830</name>
</gene>
<evidence type="ECO:0000313" key="1">
    <source>
        <dbReference type="EMBL" id="ACL58730.1"/>
    </source>
</evidence>
<dbReference type="STRING" id="460265.Mnod_3830"/>
<dbReference type="OrthoDB" id="7220707at2"/>
<proteinExistence type="predicted"/>
<dbReference type="AlphaFoldDB" id="B8IRJ0"/>
<keyword evidence="2" id="KW-1185">Reference proteome</keyword>
<sequence length="86" mass="9364">MTQITYYVVQQFKKDSNTGAVYPIETVEKSNKVSAELALRNLAEPVVGAIAFSRTGDPATGEWADAVVLATGGEMPPEFFEGRLPW</sequence>
<evidence type="ECO:0000313" key="2">
    <source>
        <dbReference type="Proteomes" id="UP000008207"/>
    </source>
</evidence>
<dbReference type="KEGG" id="mno:Mnod_3830"/>
<dbReference type="HOGENOM" id="CLU_172362_0_0_5"/>
<organism evidence="1 2">
    <name type="scientific">Methylobacterium nodulans (strain LMG 21967 / CNCM I-2342 / ORS 2060)</name>
    <dbReference type="NCBI Taxonomy" id="460265"/>
    <lineage>
        <taxon>Bacteria</taxon>
        <taxon>Pseudomonadati</taxon>
        <taxon>Pseudomonadota</taxon>
        <taxon>Alphaproteobacteria</taxon>
        <taxon>Hyphomicrobiales</taxon>
        <taxon>Methylobacteriaceae</taxon>
        <taxon>Methylobacterium</taxon>
    </lineage>
</organism>
<name>B8IRJ0_METNO</name>
<dbReference type="eggNOG" id="ENOG5033BJV">
    <property type="taxonomic scope" value="Bacteria"/>
</dbReference>
<dbReference type="Proteomes" id="UP000008207">
    <property type="component" value="Chromosome"/>
</dbReference>